<proteinExistence type="predicted"/>
<sequence>MKYFRIIILGAGFLGIFFYFLSPGFSEKNTPLSPFERIPPAGMLEYKSLIFRFSLFYPNDLKFKEYQGGSDTTVVFENAKTGKGFQIFVKPYEHEQISLDQLKMDLSSGIVKDPVDISVDGVGATMFYSQNSAIGDTREVWFVKNGFLYEVTTYKELDAWLSSIMQTWKFLEF</sequence>
<name>A0A1G1ZHA4_9BACT</name>
<accession>A0A1G1ZHA4</accession>
<organism evidence="1 2">
    <name type="scientific">Candidatus Harrisonbacteria bacterium RIFCSPHIGHO2_02_FULL_42_16</name>
    <dbReference type="NCBI Taxonomy" id="1798404"/>
    <lineage>
        <taxon>Bacteria</taxon>
        <taxon>Candidatus Harrisoniibacteriota</taxon>
    </lineage>
</organism>
<gene>
    <name evidence="1" type="ORF">A3B92_03390</name>
</gene>
<dbReference type="Proteomes" id="UP000177960">
    <property type="component" value="Unassembled WGS sequence"/>
</dbReference>
<evidence type="ECO:0000313" key="1">
    <source>
        <dbReference type="EMBL" id="OGY63963.1"/>
    </source>
</evidence>
<protein>
    <recommendedName>
        <fullName evidence="3">DUF4367 domain-containing protein</fullName>
    </recommendedName>
</protein>
<dbReference type="EMBL" id="MHJG01000012">
    <property type="protein sequence ID" value="OGY63963.1"/>
    <property type="molecule type" value="Genomic_DNA"/>
</dbReference>
<dbReference type="AlphaFoldDB" id="A0A1G1ZHA4"/>
<dbReference type="STRING" id="1798404.A3B92_03390"/>
<evidence type="ECO:0000313" key="2">
    <source>
        <dbReference type="Proteomes" id="UP000177960"/>
    </source>
</evidence>
<comment type="caution">
    <text evidence="1">The sequence shown here is derived from an EMBL/GenBank/DDBJ whole genome shotgun (WGS) entry which is preliminary data.</text>
</comment>
<evidence type="ECO:0008006" key="3">
    <source>
        <dbReference type="Google" id="ProtNLM"/>
    </source>
</evidence>
<reference evidence="1 2" key="1">
    <citation type="journal article" date="2016" name="Nat. Commun.">
        <title>Thousands of microbial genomes shed light on interconnected biogeochemical processes in an aquifer system.</title>
        <authorList>
            <person name="Anantharaman K."/>
            <person name="Brown C.T."/>
            <person name="Hug L.A."/>
            <person name="Sharon I."/>
            <person name="Castelle C.J."/>
            <person name="Probst A.J."/>
            <person name="Thomas B.C."/>
            <person name="Singh A."/>
            <person name="Wilkins M.J."/>
            <person name="Karaoz U."/>
            <person name="Brodie E.L."/>
            <person name="Williams K.H."/>
            <person name="Hubbard S.S."/>
            <person name="Banfield J.F."/>
        </authorList>
    </citation>
    <scope>NUCLEOTIDE SEQUENCE [LARGE SCALE GENOMIC DNA]</scope>
</reference>